<feature type="transmembrane region" description="Helical" evidence="11">
    <location>
        <begin position="979"/>
        <end position="1001"/>
    </location>
</feature>
<evidence type="ECO:0000256" key="10">
    <source>
        <dbReference type="SAM" id="MobiDB-lite"/>
    </source>
</evidence>
<gene>
    <name evidence="13" type="ORF">RNJ44_04771</name>
</gene>
<dbReference type="PANTHER" id="PTHR22914:SF16">
    <property type="entry name" value="CHITIN SYNTHASE 3"/>
    <property type="match status" value="1"/>
</dbReference>
<dbReference type="Proteomes" id="UP001623330">
    <property type="component" value="Unassembled WGS sequence"/>
</dbReference>
<accession>A0ABR4NVT5</accession>
<dbReference type="PANTHER" id="PTHR22914">
    <property type="entry name" value="CHITIN SYNTHASE"/>
    <property type="match status" value="1"/>
</dbReference>
<proteinExistence type="predicted"/>
<comment type="caution">
    <text evidence="13">The sequence shown here is derived from an EMBL/GenBank/DDBJ whole genome shotgun (WGS) entry which is preliminary data.</text>
</comment>
<comment type="subcellular location">
    <subcellularLocation>
        <location evidence="1">Cell membrane</location>
        <topology evidence="1">Multi-pass membrane protein</topology>
    </subcellularLocation>
</comment>
<evidence type="ECO:0000256" key="2">
    <source>
        <dbReference type="ARBA" id="ARBA00012543"/>
    </source>
</evidence>
<dbReference type="InterPro" id="IPR004835">
    <property type="entry name" value="Chitin_synth"/>
</dbReference>
<keyword evidence="7 11" id="KW-1133">Transmembrane helix</keyword>
<evidence type="ECO:0000313" key="13">
    <source>
        <dbReference type="EMBL" id="KAL3232855.1"/>
    </source>
</evidence>
<dbReference type="EMBL" id="JBEVYD010000005">
    <property type="protein sequence ID" value="KAL3232855.1"/>
    <property type="molecule type" value="Genomic_DNA"/>
</dbReference>
<evidence type="ECO:0000256" key="9">
    <source>
        <dbReference type="ARBA" id="ARBA00023180"/>
    </source>
</evidence>
<keyword evidence="9" id="KW-0325">Glycoprotein</keyword>
<organism evidence="13 14">
    <name type="scientific">Nakaseomyces bracarensis</name>
    <dbReference type="NCBI Taxonomy" id="273131"/>
    <lineage>
        <taxon>Eukaryota</taxon>
        <taxon>Fungi</taxon>
        <taxon>Dikarya</taxon>
        <taxon>Ascomycota</taxon>
        <taxon>Saccharomycotina</taxon>
        <taxon>Saccharomycetes</taxon>
        <taxon>Saccharomycetales</taxon>
        <taxon>Saccharomycetaceae</taxon>
        <taxon>Nakaseomyces</taxon>
    </lineage>
</organism>
<evidence type="ECO:0000313" key="14">
    <source>
        <dbReference type="Proteomes" id="UP001623330"/>
    </source>
</evidence>
<evidence type="ECO:0000256" key="4">
    <source>
        <dbReference type="ARBA" id="ARBA00022676"/>
    </source>
</evidence>
<feature type="transmembrane region" description="Helical" evidence="11">
    <location>
        <begin position="1033"/>
        <end position="1057"/>
    </location>
</feature>
<feature type="transmembrane region" description="Helical" evidence="11">
    <location>
        <begin position="173"/>
        <end position="192"/>
    </location>
</feature>
<evidence type="ECO:0000259" key="12">
    <source>
        <dbReference type="Pfam" id="PF22997"/>
    </source>
</evidence>
<keyword evidence="6 11" id="KW-0812">Transmembrane</keyword>
<evidence type="ECO:0000256" key="8">
    <source>
        <dbReference type="ARBA" id="ARBA00023136"/>
    </source>
</evidence>
<sequence length="1117" mass="127774">MLHEVDGENENVTDEDNQKFQSCSESLRSTIGKRGRKISLIRSERILRECPDDIHFYSLQKVNKSKSTSNNLLRKRAQSIPENSFSYCSSTKDESKLSIIHPINSVSDRDNMSSKSQCTLSDIKRFHIEDSDQISLWRFYCLLITIFIPSFLLERCGITTKLQQIAWREKIGLISVICWIGIIVCYISFIFFRTACSYYVPKINTKHVTENFVRIHGRAYPFSTHGIPEATPMLISFYGLFAPNSYGGSDATLLFQNVNGNCKGLFKPKENSSIPYDKDGNLGWYFPCVKFFQNSTEPINLNKLKYSRSDCHLSQFERESYYFLEYPVEIFFSWEDIKNSKRNLVVYNGFVIDLDILKLLDLNELEIPVKIHELTELPLKGYDISLLFTTAMDKKIGRCLLDIAKVGSLDSTSVGCLISYVILYSCLVSILSVVFFKFFTACYFRWCISGKLGADELNNRSMVKLMKTIEDWADEVGNPSIFRYGDSTFHILKNKVISEKYERPPNGAPSWTYIIPGLNKQNNKIALLRSTDVAVNLTHHPANLFNTRTGATNSLMDSTAEWKTRLHQVFAEGHLAKSLVHSNIISQPKTGRNDKIYPLLHTICFVTCYSEGEKEVRATLDSICTTDYPNSHKLIIIICDGIITGKNNPRSTPEIVLGMMCEFVENPNEVIPFNYVAVATGSRRLNMARVYAGFYRYDSGTVPSEIQKKVPVVTIVKCGTVEELQSSEKPGNRGKRDSQVILMALLQKITYNERMNELEYQILKAIWQITGLMASIYEIVLTVDADTRIYPNSITHMCAQMAKDNRIMGLCGETKIANKMESWVTMIQIFEYYIAHHQSKAFESVFGSVLCLPGCFSMYRIKAPKKGKEISWVPILANPDIVERYSTNSASTLHSKNLLLLGEDRYLSSLLLRTFPTRKQIFLPKAACKTVVPSTFRVLLSQRRRWINSTIHNLLDLLQYNNLCGTFCFSMQFVVVLELLGTVLLPFAIIATFYVIVYSFISSPTPILTLILLLVILGLPGVFIVVTTSKLIYVIWMFVYLIALPIWNLVLPSYAFWKFDDFSWGETRLTKEKIFKNQENKRDLHESTSIILLSWRDHAVKEMFGDYQSNRKRRLTK</sequence>
<dbReference type="InterPro" id="IPR054295">
    <property type="entry name" value="CHS4-like_dom"/>
</dbReference>
<dbReference type="SUPFAM" id="SSF53448">
    <property type="entry name" value="Nucleotide-diphospho-sugar transferases"/>
    <property type="match status" value="2"/>
</dbReference>
<protein>
    <recommendedName>
        <fullName evidence="2">chitin synthase</fullName>
        <ecNumber evidence="2">2.4.1.16</ecNumber>
    </recommendedName>
</protein>
<keyword evidence="3" id="KW-1003">Cell membrane</keyword>
<keyword evidence="5" id="KW-0808">Transferase</keyword>
<evidence type="ECO:0000256" key="6">
    <source>
        <dbReference type="ARBA" id="ARBA00022692"/>
    </source>
</evidence>
<evidence type="ECO:0000256" key="3">
    <source>
        <dbReference type="ARBA" id="ARBA00022475"/>
    </source>
</evidence>
<evidence type="ECO:0000256" key="5">
    <source>
        <dbReference type="ARBA" id="ARBA00022679"/>
    </source>
</evidence>
<feature type="transmembrane region" description="Helical" evidence="11">
    <location>
        <begin position="1007"/>
        <end position="1026"/>
    </location>
</feature>
<feature type="transmembrane region" description="Helical" evidence="11">
    <location>
        <begin position="135"/>
        <end position="153"/>
    </location>
</feature>
<keyword evidence="14" id="KW-1185">Reference proteome</keyword>
<name>A0ABR4NVT5_9SACH</name>
<dbReference type="Pfam" id="PF03142">
    <property type="entry name" value="Chitin_synth_2"/>
    <property type="match status" value="1"/>
</dbReference>
<evidence type="ECO:0000256" key="11">
    <source>
        <dbReference type="SAM" id="Phobius"/>
    </source>
</evidence>
<keyword evidence="8 11" id="KW-0472">Membrane</keyword>
<dbReference type="InterPro" id="IPR029044">
    <property type="entry name" value="Nucleotide-diphossugar_trans"/>
</dbReference>
<dbReference type="CDD" id="cd04190">
    <property type="entry name" value="Chitin_synth_C"/>
    <property type="match status" value="1"/>
</dbReference>
<feature type="transmembrane region" description="Helical" evidence="11">
    <location>
        <begin position="417"/>
        <end position="436"/>
    </location>
</feature>
<dbReference type="Pfam" id="PF22997">
    <property type="entry name" value="CHS4"/>
    <property type="match status" value="1"/>
</dbReference>
<evidence type="ECO:0000256" key="1">
    <source>
        <dbReference type="ARBA" id="ARBA00004651"/>
    </source>
</evidence>
<feature type="domain" description="Chitin synthase 4-like" evidence="12">
    <location>
        <begin position="330"/>
        <end position="408"/>
    </location>
</feature>
<feature type="region of interest" description="Disordered" evidence="10">
    <location>
        <begin position="1"/>
        <end position="23"/>
    </location>
</feature>
<evidence type="ECO:0000256" key="7">
    <source>
        <dbReference type="ARBA" id="ARBA00022989"/>
    </source>
</evidence>
<dbReference type="EC" id="2.4.1.16" evidence="2"/>
<reference evidence="13 14" key="1">
    <citation type="submission" date="2024-05" db="EMBL/GenBank/DDBJ databases">
        <title>Long read based assembly of the Candida bracarensis genome reveals expanded adhesin content.</title>
        <authorList>
            <person name="Marcet-Houben M."/>
            <person name="Ksiezopolska E."/>
            <person name="Gabaldon T."/>
        </authorList>
    </citation>
    <scope>NUCLEOTIDE SEQUENCE [LARGE SCALE GENOMIC DNA]</scope>
    <source>
        <strain evidence="13 14">CBM6</strain>
    </source>
</reference>
<keyword evidence="4" id="KW-0328">Glycosyltransferase</keyword>